<dbReference type="OrthoDB" id="10254945at2759"/>
<feature type="region of interest" description="Disordered" evidence="1">
    <location>
        <begin position="107"/>
        <end position="171"/>
    </location>
</feature>
<feature type="compositionally biased region" description="Basic and acidic residues" evidence="1">
    <location>
        <begin position="251"/>
        <end position="264"/>
    </location>
</feature>
<feature type="compositionally biased region" description="Gly residues" evidence="1">
    <location>
        <begin position="204"/>
        <end position="220"/>
    </location>
</feature>
<name>K0RGS5_THAOC</name>
<feature type="region of interest" description="Disordered" evidence="1">
    <location>
        <begin position="248"/>
        <end position="333"/>
    </location>
</feature>
<gene>
    <name evidence="2" type="ORF">THAOC_35638</name>
</gene>
<accession>K0RGS5</accession>
<evidence type="ECO:0000313" key="3">
    <source>
        <dbReference type="Proteomes" id="UP000266841"/>
    </source>
</evidence>
<dbReference type="AlphaFoldDB" id="K0RGS5"/>
<feature type="compositionally biased region" description="Basic and acidic residues" evidence="1">
    <location>
        <begin position="281"/>
        <end position="291"/>
    </location>
</feature>
<dbReference type="Proteomes" id="UP000266841">
    <property type="component" value="Unassembled WGS sequence"/>
</dbReference>
<keyword evidence="3" id="KW-1185">Reference proteome</keyword>
<evidence type="ECO:0000313" key="2">
    <source>
        <dbReference type="EMBL" id="EJK45732.1"/>
    </source>
</evidence>
<proteinExistence type="predicted"/>
<feature type="region of interest" description="Disordered" evidence="1">
    <location>
        <begin position="203"/>
        <end position="222"/>
    </location>
</feature>
<comment type="caution">
    <text evidence="2">The sequence shown here is derived from an EMBL/GenBank/DDBJ whole genome shotgun (WGS) entry which is preliminary data.</text>
</comment>
<dbReference type="EMBL" id="AGNL01048291">
    <property type="protein sequence ID" value="EJK45732.1"/>
    <property type="molecule type" value="Genomic_DNA"/>
</dbReference>
<reference evidence="2 3" key="1">
    <citation type="journal article" date="2012" name="Genome Biol.">
        <title>Genome and low-iron response of an oceanic diatom adapted to chronic iron limitation.</title>
        <authorList>
            <person name="Lommer M."/>
            <person name="Specht M."/>
            <person name="Roy A.S."/>
            <person name="Kraemer L."/>
            <person name="Andreson R."/>
            <person name="Gutowska M.A."/>
            <person name="Wolf J."/>
            <person name="Bergner S.V."/>
            <person name="Schilhabel M.B."/>
            <person name="Klostermeier U.C."/>
            <person name="Beiko R.G."/>
            <person name="Rosenstiel P."/>
            <person name="Hippler M."/>
            <person name="Laroche J."/>
        </authorList>
    </citation>
    <scope>NUCLEOTIDE SEQUENCE [LARGE SCALE GENOMIC DNA]</scope>
    <source>
        <strain evidence="2 3">CCMP1005</strain>
    </source>
</reference>
<feature type="compositionally biased region" description="Basic and acidic residues" evidence="1">
    <location>
        <begin position="311"/>
        <end position="320"/>
    </location>
</feature>
<protein>
    <submittedName>
        <fullName evidence="2">Uncharacterized protein</fullName>
    </submittedName>
</protein>
<organism evidence="2 3">
    <name type="scientific">Thalassiosira oceanica</name>
    <name type="common">Marine diatom</name>
    <dbReference type="NCBI Taxonomy" id="159749"/>
    <lineage>
        <taxon>Eukaryota</taxon>
        <taxon>Sar</taxon>
        <taxon>Stramenopiles</taxon>
        <taxon>Ochrophyta</taxon>
        <taxon>Bacillariophyta</taxon>
        <taxon>Coscinodiscophyceae</taxon>
        <taxon>Thalassiosirophycidae</taxon>
        <taxon>Thalassiosirales</taxon>
        <taxon>Thalassiosiraceae</taxon>
        <taxon>Thalassiosira</taxon>
    </lineage>
</organism>
<evidence type="ECO:0000256" key="1">
    <source>
        <dbReference type="SAM" id="MobiDB-lite"/>
    </source>
</evidence>
<sequence>MAATSTHECPSAADPHVLDILASAVPGFLSYTVPSERVVQANAEGMRVLARFSSTAPDKLEGGGRGGGSTRVTLPADYDEDGIGTAELFVKRAILSRNRAAPGLLVRGKRRKPAGGTPPRGVRDVVRPFGTDPGGPSHDGREAALPVRRGGRPSARRRPEGQGRAHRPPVAGVRTVLPGLARVPRGEQAVPRGRGAAARVRLGGSRGAGEGRGPPLGRGGVIPATLQKPERTREHGLVMGTFPYAVRKRRREGDGGAGEGKREGAGGGGFTRWRKRVPPNEFRRAGNHDRLQLCSSTTGGRVAHRVVPDGPRVDDERQDRAGMGLPPKGRHEALPPGLRGLPEVHHGQVLAERHARVVREEEVLKKHHAHQQKPRRRAQIHREVRRIPRRSVIQPENVVVDVILTRARAHKMEELAEVQRVVPPDLYGARDEDHDGIAARRRLDVRRLHLVLHSPDLFELLDYVCRALELVPLKRHHGLIILFPS</sequence>